<evidence type="ECO:0000313" key="6">
    <source>
        <dbReference type="EMBL" id="QOT79686.1"/>
    </source>
</evidence>
<keyword evidence="4" id="KW-0804">Transcription</keyword>
<comment type="similarity">
    <text evidence="1">Belongs to the LysR transcriptional regulatory family.</text>
</comment>
<evidence type="ECO:0000256" key="4">
    <source>
        <dbReference type="ARBA" id="ARBA00023163"/>
    </source>
</evidence>
<keyword evidence="2" id="KW-0805">Transcription regulation</keyword>
<dbReference type="SUPFAM" id="SSF46785">
    <property type="entry name" value="Winged helix' DNA-binding domain"/>
    <property type="match status" value="1"/>
</dbReference>
<dbReference type="CDD" id="cd08432">
    <property type="entry name" value="PBP2_GcdR_TrpI_HvrB_AmpR_like"/>
    <property type="match status" value="1"/>
</dbReference>
<name>A0A643FIU9_9BURK</name>
<dbReference type="InterPro" id="IPR000847">
    <property type="entry name" value="LysR_HTH_N"/>
</dbReference>
<dbReference type="Gene3D" id="3.40.190.10">
    <property type="entry name" value="Periplasmic binding protein-like II"/>
    <property type="match status" value="2"/>
</dbReference>
<evidence type="ECO:0000256" key="3">
    <source>
        <dbReference type="ARBA" id="ARBA00023125"/>
    </source>
</evidence>
<dbReference type="EMBL" id="CP062804">
    <property type="protein sequence ID" value="QOT79686.1"/>
    <property type="molecule type" value="Genomic_DNA"/>
</dbReference>
<feature type="domain" description="HTH lysR-type" evidence="5">
    <location>
        <begin position="5"/>
        <end position="62"/>
    </location>
</feature>
<evidence type="ECO:0000256" key="2">
    <source>
        <dbReference type="ARBA" id="ARBA00023015"/>
    </source>
</evidence>
<organism evidence="6 7">
    <name type="scientific">Cupriavidus basilensis</name>
    <dbReference type="NCBI Taxonomy" id="68895"/>
    <lineage>
        <taxon>Bacteria</taxon>
        <taxon>Pseudomonadati</taxon>
        <taxon>Pseudomonadota</taxon>
        <taxon>Betaproteobacteria</taxon>
        <taxon>Burkholderiales</taxon>
        <taxon>Burkholderiaceae</taxon>
        <taxon>Cupriavidus</taxon>
    </lineage>
</organism>
<dbReference type="PANTHER" id="PTHR30537">
    <property type="entry name" value="HTH-TYPE TRANSCRIPTIONAL REGULATOR"/>
    <property type="match status" value="1"/>
</dbReference>
<dbReference type="Pfam" id="PF03466">
    <property type="entry name" value="LysR_substrate"/>
    <property type="match status" value="1"/>
</dbReference>
<dbReference type="Gene3D" id="1.10.10.10">
    <property type="entry name" value="Winged helix-like DNA-binding domain superfamily/Winged helix DNA-binding domain"/>
    <property type="match status" value="1"/>
</dbReference>
<reference evidence="6 7" key="1">
    <citation type="submission" date="2020-10" db="EMBL/GenBank/DDBJ databases">
        <title>Complete genome sequence of Cupriavidus basilensis CCUG 49340T.</title>
        <authorList>
            <person name="Salva-Serra F."/>
            <person name="Donoso R.A."/>
            <person name="Cho K.H."/>
            <person name="Yoo J.A."/>
            <person name="Lee K."/>
            <person name="Yoon S.-H."/>
            <person name="Perez-Pantoja D."/>
            <person name="Moore E.R.B."/>
        </authorList>
    </citation>
    <scope>NUCLEOTIDE SEQUENCE [LARGE SCALE GENOMIC DNA]</scope>
    <source>
        <strain evidence="7">CCUG 49340</strain>
    </source>
</reference>
<dbReference type="GO" id="GO:0006351">
    <property type="term" value="P:DNA-templated transcription"/>
    <property type="evidence" value="ECO:0007669"/>
    <property type="project" value="TreeGrafter"/>
</dbReference>
<dbReference type="GeneID" id="98405971"/>
<keyword evidence="3" id="KW-0238">DNA-binding</keyword>
<dbReference type="Pfam" id="PF00126">
    <property type="entry name" value="HTH_1"/>
    <property type="match status" value="1"/>
</dbReference>
<dbReference type="RefSeq" id="WP_150993506.1">
    <property type="nucleotide sequence ID" value="NZ_CP062804.1"/>
</dbReference>
<accession>A0A643FIU9</accession>
<dbReference type="InterPro" id="IPR005119">
    <property type="entry name" value="LysR_subst-bd"/>
</dbReference>
<proteinExistence type="inferred from homology"/>
<dbReference type="Proteomes" id="UP000397656">
    <property type="component" value="Chromosome 2"/>
</dbReference>
<dbReference type="PANTHER" id="PTHR30537:SF74">
    <property type="entry name" value="HTH-TYPE TRANSCRIPTIONAL REGULATOR TRPI"/>
    <property type="match status" value="1"/>
</dbReference>
<sequence>MRKLPPLRSLQAFEAAARLGSFKAAAAELHVTPTAISHQIRLLEETCGHRLFQRHPRPPVLTGAGARLYPALRDGFDALVGAVEGMAESGAPIPLRVTSPNAFASRWLVPRLPQWRERYPDIALEIIGTDAILDLRSGEADVAIRYARTMPTGFVVREICRDTFFPICSPALLVKDGHTIERASDLLRFPLIHFDWMTRDPQAPTWRQWLATAGLIDPSLKAADKTWALSFREEMHAIDAVVAGQGVAICSDVVVSHELRSGTLVKAHPLSLPGYGFYLVAMARNVRQADVEAFATWIGAMD</sequence>
<dbReference type="GO" id="GO:0003700">
    <property type="term" value="F:DNA-binding transcription factor activity"/>
    <property type="evidence" value="ECO:0007669"/>
    <property type="project" value="InterPro"/>
</dbReference>
<dbReference type="AlphaFoldDB" id="A0A643FIU9"/>
<protein>
    <submittedName>
        <fullName evidence="6">LysR family transcriptional regulator</fullName>
    </submittedName>
</protein>
<dbReference type="InterPro" id="IPR036390">
    <property type="entry name" value="WH_DNA-bd_sf"/>
</dbReference>
<evidence type="ECO:0000313" key="7">
    <source>
        <dbReference type="Proteomes" id="UP000397656"/>
    </source>
</evidence>
<dbReference type="InterPro" id="IPR058163">
    <property type="entry name" value="LysR-type_TF_proteobact-type"/>
</dbReference>
<dbReference type="GO" id="GO:0043565">
    <property type="term" value="F:sequence-specific DNA binding"/>
    <property type="evidence" value="ECO:0007669"/>
    <property type="project" value="TreeGrafter"/>
</dbReference>
<dbReference type="InterPro" id="IPR036388">
    <property type="entry name" value="WH-like_DNA-bd_sf"/>
</dbReference>
<dbReference type="PRINTS" id="PR00039">
    <property type="entry name" value="HTHLYSR"/>
</dbReference>
<evidence type="ECO:0000259" key="5">
    <source>
        <dbReference type="PROSITE" id="PS50931"/>
    </source>
</evidence>
<dbReference type="SUPFAM" id="SSF53850">
    <property type="entry name" value="Periplasmic binding protein-like II"/>
    <property type="match status" value="1"/>
</dbReference>
<evidence type="ECO:0000256" key="1">
    <source>
        <dbReference type="ARBA" id="ARBA00009437"/>
    </source>
</evidence>
<gene>
    <name evidence="6" type="ORF">F7R26_033940</name>
</gene>
<dbReference type="PROSITE" id="PS50931">
    <property type="entry name" value="HTH_LYSR"/>
    <property type="match status" value="1"/>
</dbReference>